<comment type="cofactor">
    <cofactor evidence="12">
        <name>heme c</name>
        <dbReference type="ChEBI" id="CHEBI:61717"/>
    </cofactor>
    <text evidence="12">Binds 3 heme c groups covalently per subunit.</text>
</comment>
<keyword evidence="14" id="KW-1133">Transmembrane helix</keyword>
<feature type="binding site" description="covalent" evidence="12">
    <location>
        <position position="65"/>
    </location>
    <ligand>
        <name>heme c</name>
        <dbReference type="ChEBI" id="CHEBI:61717"/>
        <label>1</label>
    </ligand>
</feature>
<dbReference type="GO" id="GO:0016614">
    <property type="term" value="F:oxidoreductase activity, acting on CH-OH group of donors"/>
    <property type="evidence" value="ECO:0007669"/>
    <property type="project" value="InterPro"/>
</dbReference>
<keyword evidence="3" id="KW-1003">Cell membrane</keyword>
<feature type="binding site" description="covalent" evidence="12">
    <location>
        <position position="62"/>
    </location>
    <ligand>
        <name>heme c</name>
        <dbReference type="ChEBI" id="CHEBI:61717"/>
        <label>1</label>
    </ligand>
</feature>
<evidence type="ECO:0000256" key="1">
    <source>
        <dbReference type="ARBA" id="ARBA00004236"/>
    </source>
</evidence>
<dbReference type="InterPro" id="IPR051459">
    <property type="entry name" value="Cytochrome_c-type_DH"/>
</dbReference>
<evidence type="ECO:0000256" key="7">
    <source>
        <dbReference type="ARBA" id="ARBA00022729"/>
    </source>
</evidence>
<dbReference type="InterPro" id="IPR036909">
    <property type="entry name" value="Cyt_c-like_dom_sf"/>
</dbReference>
<accession>K2HE84</accession>
<dbReference type="SUPFAM" id="SSF46626">
    <property type="entry name" value="Cytochrome c"/>
    <property type="match status" value="3"/>
</dbReference>
<evidence type="ECO:0000256" key="12">
    <source>
        <dbReference type="PIRSR" id="PIRSR000018-50"/>
    </source>
</evidence>
<evidence type="ECO:0000256" key="9">
    <source>
        <dbReference type="ARBA" id="ARBA00022982"/>
    </source>
</evidence>
<feature type="domain" description="Cytochrome c" evidence="15">
    <location>
        <begin position="35"/>
        <end position="151"/>
    </location>
</feature>
<dbReference type="PROSITE" id="PS51007">
    <property type="entry name" value="CYTC"/>
    <property type="match status" value="3"/>
</dbReference>
<dbReference type="GO" id="GO:0005886">
    <property type="term" value="C:plasma membrane"/>
    <property type="evidence" value="ECO:0007669"/>
    <property type="project" value="UniProtKB-SubCell"/>
</dbReference>
<keyword evidence="2" id="KW-0813">Transport</keyword>
<dbReference type="Pfam" id="PF00034">
    <property type="entry name" value="Cytochrom_C"/>
    <property type="match status" value="2"/>
</dbReference>
<dbReference type="GO" id="GO:0020037">
    <property type="term" value="F:heme binding"/>
    <property type="evidence" value="ECO:0007669"/>
    <property type="project" value="InterPro"/>
</dbReference>
<keyword evidence="5" id="KW-0679">Respiratory chain</keyword>
<evidence type="ECO:0000259" key="15">
    <source>
        <dbReference type="PROSITE" id="PS51007"/>
    </source>
</evidence>
<evidence type="ECO:0000256" key="13">
    <source>
        <dbReference type="PIRSR" id="PIRSR000018-51"/>
    </source>
</evidence>
<dbReference type="RefSeq" id="WP_007426232.1">
    <property type="nucleotide sequence ID" value="NZ_AMGO01000013.1"/>
</dbReference>
<evidence type="ECO:0000256" key="10">
    <source>
        <dbReference type="ARBA" id="ARBA00023004"/>
    </source>
</evidence>
<evidence type="ECO:0000256" key="11">
    <source>
        <dbReference type="ARBA" id="ARBA00023136"/>
    </source>
</evidence>
<organism evidence="16 17">
    <name type="scientific">Oceaniovalibus guishaninsula JLT2003</name>
    <dbReference type="NCBI Taxonomy" id="1231392"/>
    <lineage>
        <taxon>Bacteria</taxon>
        <taxon>Pseudomonadati</taxon>
        <taxon>Pseudomonadota</taxon>
        <taxon>Alphaproteobacteria</taxon>
        <taxon>Rhodobacterales</taxon>
        <taxon>Roseobacteraceae</taxon>
        <taxon>Oceaniovalibus</taxon>
    </lineage>
</organism>
<dbReference type="PRINTS" id="PR00605">
    <property type="entry name" value="CYTCHROMECIC"/>
</dbReference>
<dbReference type="AlphaFoldDB" id="K2HE84"/>
<dbReference type="OrthoDB" id="9811281at2"/>
<proteinExistence type="predicted"/>
<dbReference type="Proteomes" id="UP000006765">
    <property type="component" value="Unassembled WGS sequence"/>
</dbReference>
<dbReference type="InterPro" id="IPR008168">
    <property type="entry name" value="Cyt_C_IC"/>
</dbReference>
<evidence type="ECO:0000256" key="6">
    <source>
        <dbReference type="ARBA" id="ARBA00022723"/>
    </source>
</evidence>
<dbReference type="GO" id="GO:0009055">
    <property type="term" value="F:electron transfer activity"/>
    <property type="evidence" value="ECO:0007669"/>
    <property type="project" value="InterPro"/>
</dbReference>
<gene>
    <name evidence="16" type="ORF">OCGS_1080</name>
</gene>
<feature type="binding site" description="axial binding residue" evidence="13">
    <location>
        <position position="360"/>
    </location>
    <ligand>
        <name>heme c</name>
        <dbReference type="ChEBI" id="CHEBI:61717"/>
        <label>3</label>
    </ligand>
    <ligandPart>
        <name>Fe</name>
        <dbReference type="ChEBI" id="CHEBI:18248"/>
    </ligandPart>
</feature>
<dbReference type="PIRSF" id="PIRSF000018">
    <property type="entry name" value="Mb_ADH_cyt_c"/>
    <property type="match status" value="1"/>
</dbReference>
<protein>
    <submittedName>
        <fullName evidence="16">Gluconate 2-dehydrogenase cytochrome c subunit</fullName>
    </submittedName>
</protein>
<keyword evidence="14" id="KW-0812">Transmembrane</keyword>
<feature type="binding site" description="covalent" evidence="12">
    <location>
        <position position="359"/>
    </location>
    <ligand>
        <name>heme c</name>
        <dbReference type="ChEBI" id="CHEBI:61717"/>
        <label>3</label>
    </ligand>
</feature>
<keyword evidence="4 12" id="KW-0349">Heme</keyword>
<feature type="binding site" description="covalent" evidence="12">
    <location>
        <position position="356"/>
    </location>
    <ligand>
        <name>heme c</name>
        <dbReference type="ChEBI" id="CHEBI:61717"/>
        <label>3</label>
    </ligand>
</feature>
<keyword evidence="8" id="KW-0677">Repeat</keyword>
<dbReference type="PANTHER" id="PTHR35008:SF8">
    <property type="entry name" value="ALCOHOL DEHYDROGENASE CYTOCHROME C SUBUNIT"/>
    <property type="match status" value="1"/>
</dbReference>
<evidence type="ECO:0000256" key="4">
    <source>
        <dbReference type="ARBA" id="ARBA00022617"/>
    </source>
</evidence>
<sequence>MKTFLRILAALAVIGLVALALFVFWPLDRTAPERLALADGTMALPDVETDAYPRLAAVAADCGACHSADDGERYAGGRAFPTPMGTIYSTNITPDPETGIGTYTLADFRAALVDGIRDDGAHLYPAMPYTNYRKLTERDVEAIYAYFMNEVEPVRHIPPDNEMTFPFNLRFGIRAWKWLSLPEPGFVAPDDPVLARGAYLVEGPEHCGACHTPRSVFYVQQGYTAADPAFLSGGELNGWPAPSLRAADGAPARWSAAALKAYLQTGRNVSSATAGEMTNVIEHSLQYLPESDIDAIVAYLRAIAPNGGGSEDEPALTGSRAVALWDAAAAGGTTALLASADPAALDIGGRLYLDNCSACHMIDGKGGDLMFPELDGNSIVQADQPGGLLNVILHGETLPSTRLAPMQLDMPGFANRLNDAEIAALATFLRTAWSNTAPPVAPEDVADMRN</sequence>
<feature type="domain" description="Cytochrome c" evidence="15">
    <location>
        <begin position="343"/>
        <end position="433"/>
    </location>
</feature>
<dbReference type="EMBL" id="AMGO01000013">
    <property type="protein sequence ID" value="EKE44847.1"/>
    <property type="molecule type" value="Genomic_DNA"/>
</dbReference>
<feature type="binding site" description="covalent" evidence="12">
    <location>
        <position position="210"/>
    </location>
    <ligand>
        <name>heme c</name>
        <dbReference type="ChEBI" id="CHEBI:61717"/>
        <label>2</label>
    </ligand>
</feature>
<dbReference type="GO" id="GO:0005506">
    <property type="term" value="F:iron ion binding"/>
    <property type="evidence" value="ECO:0007669"/>
    <property type="project" value="InterPro"/>
</dbReference>
<keyword evidence="9" id="KW-0249">Electron transport</keyword>
<feature type="binding site" description="covalent" evidence="12">
    <location>
        <position position="207"/>
    </location>
    <ligand>
        <name>heme c</name>
        <dbReference type="ChEBI" id="CHEBI:61717"/>
        <label>2</label>
    </ligand>
</feature>
<evidence type="ECO:0000256" key="5">
    <source>
        <dbReference type="ARBA" id="ARBA00022660"/>
    </source>
</evidence>
<comment type="subcellular location">
    <subcellularLocation>
        <location evidence="1">Cell membrane</location>
    </subcellularLocation>
</comment>
<keyword evidence="7" id="KW-0732">Signal</keyword>
<evidence type="ECO:0000256" key="3">
    <source>
        <dbReference type="ARBA" id="ARBA00022475"/>
    </source>
</evidence>
<dbReference type="InterPro" id="IPR014353">
    <property type="entry name" value="Membr-bd_ADH_cyt_c"/>
</dbReference>
<keyword evidence="11 14" id="KW-0472">Membrane</keyword>
<reference evidence="16 17" key="1">
    <citation type="journal article" date="2012" name="J. Bacteriol.">
        <title>Draft Genome Sequence of Oceaniovalibus guishaninsula JLT2003T.</title>
        <authorList>
            <person name="Tang K."/>
            <person name="Liu K."/>
            <person name="Jiao N."/>
        </authorList>
    </citation>
    <scope>NUCLEOTIDE SEQUENCE [LARGE SCALE GENOMIC DNA]</scope>
    <source>
        <strain evidence="16 17">JLT2003</strain>
    </source>
</reference>
<feature type="binding site" description="axial binding residue" evidence="13">
    <location>
        <position position="211"/>
    </location>
    <ligand>
        <name>heme c</name>
        <dbReference type="ChEBI" id="CHEBI:61717"/>
        <label>2</label>
    </ligand>
    <ligandPart>
        <name>Fe</name>
        <dbReference type="ChEBI" id="CHEBI:18248"/>
    </ligandPart>
</feature>
<evidence type="ECO:0000256" key="8">
    <source>
        <dbReference type="ARBA" id="ARBA00022737"/>
    </source>
</evidence>
<dbReference type="STRING" id="1231392.OCGS_1080"/>
<feature type="binding site" description="axial binding residue" evidence="13">
    <location>
        <position position="66"/>
    </location>
    <ligand>
        <name>heme c</name>
        <dbReference type="ChEBI" id="CHEBI:61717"/>
        <label>1</label>
    </ligand>
    <ligandPart>
        <name>Fe</name>
        <dbReference type="ChEBI" id="CHEBI:18248"/>
    </ligandPart>
</feature>
<dbReference type="eggNOG" id="COG2010">
    <property type="taxonomic scope" value="Bacteria"/>
</dbReference>
<keyword evidence="17" id="KW-1185">Reference proteome</keyword>
<dbReference type="PANTHER" id="PTHR35008">
    <property type="entry name" value="BLL4482 PROTEIN-RELATED"/>
    <property type="match status" value="1"/>
</dbReference>
<name>K2HE84_9RHOB</name>
<feature type="domain" description="Cytochrome c" evidence="15">
    <location>
        <begin position="192"/>
        <end position="304"/>
    </location>
</feature>
<keyword evidence="6 13" id="KW-0479">Metal-binding</keyword>
<evidence type="ECO:0000256" key="2">
    <source>
        <dbReference type="ARBA" id="ARBA00022448"/>
    </source>
</evidence>
<dbReference type="InterPro" id="IPR009056">
    <property type="entry name" value="Cyt_c-like_dom"/>
</dbReference>
<evidence type="ECO:0000256" key="14">
    <source>
        <dbReference type="SAM" id="Phobius"/>
    </source>
</evidence>
<evidence type="ECO:0000313" key="16">
    <source>
        <dbReference type="EMBL" id="EKE44847.1"/>
    </source>
</evidence>
<feature type="transmembrane region" description="Helical" evidence="14">
    <location>
        <begin position="7"/>
        <end position="27"/>
    </location>
</feature>
<keyword evidence="10 13" id="KW-0408">Iron</keyword>
<dbReference type="PATRIC" id="fig|1231392.3.peg.1085"/>
<comment type="caution">
    <text evidence="16">The sequence shown here is derived from an EMBL/GenBank/DDBJ whole genome shotgun (WGS) entry which is preliminary data.</text>
</comment>
<dbReference type="Gene3D" id="1.10.760.10">
    <property type="entry name" value="Cytochrome c-like domain"/>
    <property type="match status" value="3"/>
</dbReference>
<evidence type="ECO:0000313" key="17">
    <source>
        <dbReference type="Proteomes" id="UP000006765"/>
    </source>
</evidence>